<feature type="domain" description="DAGKc" evidence="9">
    <location>
        <begin position="13"/>
        <end position="156"/>
    </location>
</feature>
<dbReference type="PANTHER" id="PTHR12358:SF106">
    <property type="entry name" value="LIPID KINASE YEGS"/>
    <property type="match status" value="1"/>
</dbReference>
<keyword evidence="7" id="KW-0443">Lipid metabolism</keyword>
<dbReference type="EC" id="2.7.1.107" evidence="10"/>
<keyword evidence="8" id="KW-1208">Phospholipid metabolism</keyword>
<gene>
    <name evidence="10" type="ORF">HDA33_001718</name>
</gene>
<dbReference type="PANTHER" id="PTHR12358">
    <property type="entry name" value="SPHINGOSINE KINASE"/>
    <property type="match status" value="1"/>
</dbReference>
<dbReference type="Gene3D" id="2.60.200.40">
    <property type="match status" value="1"/>
</dbReference>
<organism evidence="10 11">
    <name type="scientific">Micrococcus endophyticus</name>
    <dbReference type="NCBI Taxonomy" id="455343"/>
    <lineage>
        <taxon>Bacteria</taxon>
        <taxon>Bacillati</taxon>
        <taxon>Actinomycetota</taxon>
        <taxon>Actinomycetes</taxon>
        <taxon>Micrococcales</taxon>
        <taxon>Micrococcaceae</taxon>
        <taxon>Micrococcus</taxon>
    </lineage>
</organism>
<dbReference type="Pfam" id="PF19279">
    <property type="entry name" value="YegS_C"/>
    <property type="match status" value="1"/>
</dbReference>
<keyword evidence="7" id="KW-0444">Lipid biosynthesis</keyword>
<dbReference type="Pfam" id="PF00781">
    <property type="entry name" value="DAGK_cat"/>
    <property type="match status" value="1"/>
</dbReference>
<keyword evidence="6" id="KW-0067">ATP-binding</keyword>
<reference evidence="10 11" key="1">
    <citation type="submission" date="2020-08" db="EMBL/GenBank/DDBJ databases">
        <title>Sequencing the genomes of 1000 actinobacteria strains.</title>
        <authorList>
            <person name="Klenk H.-P."/>
        </authorList>
    </citation>
    <scope>NUCLEOTIDE SEQUENCE [LARGE SCALE GENOMIC DNA]</scope>
    <source>
        <strain evidence="10 11">DSM 17945</strain>
    </source>
</reference>
<dbReference type="GO" id="GO:0004143">
    <property type="term" value="F:ATP-dependent diacylglycerol kinase activity"/>
    <property type="evidence" value="ECO:0007669"/>
    <property type="project" value="UniProtKB-EC"/>
</dbReference>
<keyword evidence="11" id="KW-1185">Reference proteome</keyword>
<evidence type="ECO:0000256" key="4">
    <source>
        <dbReference type="ARBA" id="ARBA00022741"/>
    </source>
</evidence>
<keyword evidence="3 10" id="KW-0808">Transferase</keyword>
<evidence type="ECO:0000256" key="2">
    <source>
        <dbReference type="ARBA" id="ARBA00005983"/>
    </source>
</evidence>
<dbReference type="InterPro" id="IPR045540">
    <property type="entry name" value="YegS/DAGK_C"/>
</dbReference>
<dbReference type="RefSeq" id="WP_184172568.1">
    <property type="nucleotide sequence ID" value="NZ_BAABAG010000014.1"/>
</dbReference>
<dbReference type="InterPro" id="IPR016064">
    <property type="entry name" value="NAD/diacylglycerol_kinase_sf"/>
</dbReference>
<protein>
    <submittedName>
        <fullName evidence="10">Diacylglycerol kinase (ATP)</fullName>
        <ecNumber evidence="10">2.7.1.107</ecNumber>
    </submittedName>
</protein>
<comment type="cofactor">
    <cofactor evidence="1">
        <name>Mg(2+)</name>
        <dbReference type="ChEBI" id="CHEBI:18420"/>
    </cofactor>
</comment>
<evidence type="ECO:0000259" key="9">
    <source>
        <dbReference type="PROSITE" id="PS50146"/>
    </source>
</evidence>
<proteinExistence type="inferred from homology"/>
<keyword evidence="5 10" id="KW-0418">Kinase</keyword>
<evidence type="ECO:0000313" key="11">
    <source>
        <dbReference type="Proteomes" id="UP000567246"/>
    </source>
</evidence>
<dbReference type="SUPFAM" id="SSF111331">
    <property type="entry name" value="NAD kinase/diacylglycerol kinase-like"/>
    <property type="match status" value="1"/>
</dbReference>
<dbReference type="Gene3D" id="3.40.50.10330">
    <property type="entry name" value="Probable inorganic polyphosphate/atp-NAD kinase, domain 1"/>
    <property type="match status" value="1"/>
</dbReference>
<dbReference type="GO" id="GO:0005886">
    <property type="term" value="C:plasma membrane"/>
    <property type="evidence" value="ECO:0007669"/>
    <property type="project" value="TreeGrafter"/>
</dbReference>
<name>A0A7W9JK49_9MICC</name>
<dbReference type="PROSITE" id="PS50146">
    <property type="entry name" value="DAGK"/>
    <property type="match status" value="1"/>
</dbReference>
<dbReference type="AlphaFoldDB" id="A0A7W9JK49"/>
<dbReference type="GO" id="GO:0005524">
    <property type="term" value="F:ATP binding"/>
    <property type="evidence" value="ECO:0007669"/>
    <property type="project" value="UniProtKB-KW"/>
</dbReference>
<dbReference type="SMART" id="SM00046">
    <property type="entry name" value="DAGKc"/>
    <property type="match status" value="1"/>
</dbReference>
<evidence type="ECO:0000313" key="10">
    <source>
        <dbReference type="EMBL" id="MBB5849154.1"/>
    </source>
</evidence>
<evidence type="ECO:0000256" key="7">
    <source>
        <dbReference type="ARBA" id="ARBA00023209"/>
    </source>
</evidence>
<sequence length="331" mass="33927">MTPGSPDDDGAPAVRRRVLVLLNPHAGRRRSLTRAQARLRTHPGLALDLVVPDPADHTAQLAAARTALADGVDAVVVRGGDGMVAAGVGLVCDHAEATGRLVPLGIVPAGTGNDLARAAGLHRSDPGAALEAVLRALENPAAPVRRIDALRLTVTRAGAVVERRWAANSVNIGFDARVNARANALGVVPGPLRYLAALGLEARAFAAVEMGLGLDDGPVRLERVALVSVQNGPTIGGGIPLAPGARLDDGRAEATVVGPLPTAGLALLFPLVYVRAHRLLRPLRTERARRVRVAVPDGVPVYADGDEVLPASHGGASVEVEAVPGAVALLG</sequence>
<dbReference type="Proteomes" id="UP000567246">
    <property type="component" value="Unassembled WGS sequence"/>
</dbReference>
<comment type="similarity">
    <text evidence="2">Belongs to the diacylglycerol/lipid kinase family.</text>
</comment>
<keyword evidence="4" id="KW-0547">Nucleotide-binding</keyword>
<comment type="caution">
    <text evidence="10">The sequence shown here is derived from an EMBL/GenBank/DDBJ whole genome shotgun (WGS) entry which is preliminary data.</text>
</comment>
<evidence type="ECO:0000256" key="1">
    <source>
        <dbReference type="ARBA" id="ARBA00001946"/>
    </source>
</evidence>
<dbReference type="InterPro" id="IPR050187">
    <property type="entry name" value="Lipid_Phosphate_FormReg"/>
</dbReference>
<dbReference type="InterPro" id="IPR017438">
    <property type="entry name" value="ATP-NAD_kinase_N"/>
</dbReference>
<dbReference type="GO" id="GO:0008654">
    <property type="term" value="P:phospholipid biosynthetic process"/>
    <property type="evidence" value="ECO:0007669"/>
    <property type="project" value="UniProtKB-KW"/>
</dbReference>
<accession>A0A7W9JK49</accession>
<evidence type="ECO:0000256" key="3">
    <source>
        <dbReference type="ARBA" id="ARBA00022679"/>
    </source>
</evidence>
<keyword evidence="7" id="KW-0594">Phospholipid biosynthesis</keyword>
<dbReference type="EMBL" id="JACHMW010000001">
    <property type="protein sequence ID" value="MBB5849154.1"/>
    <property type="molecule type" value="Genomic_DNA"/>
</dbReference>
<evidence type="ECO:0000256" key="5">
    <source>
        <dbReference type="ARBA" id="ARBA00022777"/>
    </source>
</evidence>
<evidence type="ECO:0000256" key="8">
    <source>
        <dbReference type="ARBA" id="ARBA00023264"/>
    </source>
</evidence>
<evidence type="ECO:0000256" key="6">
    <source>
        <dbReference type="ARBA" id="ARBA00022840"/>
    </source>
</evidence>
<dbReference type="InterPro" id="IPR001206">
    <property type="entry name" value="Diacylglycerol_kinase_cat_dom"/>
</dbReference>